<dbReference type="HAMAP" id="MF_01498">
    <property type="entry name" value="RadA_bact"/>
    <property type="match status" value="1"/>
</dbReference>
<evidence type="ECO:0000256" key="3">
    <source>
        <dbReference type="ARBA" id="ARBA00022763"/>
    </source>
</evidence>
<keyword evidence="5" id="KW-0378">Hydrolase</keyword>
<evidence type="ECO:0000256" key="1">
    <source>
        <dbReference type="ARBA" id="ARBA00022723"/>
    </source>
</evidence>
<dbReference type="GO" id="GO:0005524">
    <property type="term" value="F:ATP binding"/>
    <property type="evidence" value="ECO:0007669"/>
    <property type="project" value="UniProtKB-UniRule"/>
</dbReference>
<dbReference type="SMART" id="SM00382">
    <property type="entry name" value="AAA"/>
    <property type="match status" value="1"/>
</dbReference>
<dbReference type="GO" id="GO:0140664">
    <property type="term" value="F:ATP-dependent DNA damage sensor activity"/>
    <property type="evidence" value="ECO:0007669"/>
    <property type="project" value="InterPro"/>
</dbReference>
<dbReference type="Pfam" id="PF13541">
    <property type="entry name" value="ChlI"/>
    <property type="match status" value="1"/>
</dbReference>
<evidence type="ECO:0000256" key="9">
    <source>
        <dbReference type="ARBA" id="ARBA00023125"/>
    </source>
</evidence>
<evidence type="ECO:0000256" key="6">
    <source>
        <dbReference type="ARBA" id="ARBA00022833"/>
    </source>
</evidence>
<dbReference type="PRINTS" id="PR01874">
    <property type="entry name" value="DNAREPAIRADA"/>
</dbReference>
<dbReference type="Proteomes" id="UP000295777">
    <property type="component" value="Unassembled WGS sequence"/>
</dbReference>
<dbReference type="NCBIfam" id="TIGR00416">
    <property type="entry name" value="sms"/>
    <property type="match status" value="1"/>
</dbReference>
<comment type="function">
    <text evidence="13">DNA-dependent ATPase involved in processing of recombination intermediates, plays a role in repairing DNA breaks. Stimulates the branch migration of RecA-mediated strand transfer reactions, allowing the 3' invading strand to extend heteroduplex DNA faster. Binds ssDNA in the presence of ADP but not other nucleotides, has ATPase activity that is stimulated by ssDNA and various branched DNA structures, but inhibited by SSB. Does not have RecA's homology-searching function.</text>
</comment>
<gene>
    <name evidence="11" type="primary">radA</name>
    <name evidence="15" type="ORF">CLV27_0895</name>
</gene>
<keyword evidence="3 11" id="KW-0227">DNA damage</keyword>
<name>A0A4R1GFA2_9BACT</name>
<dbReference type="GO" id="GO:0008270">
    <property type="term" value="F:zinc ion binding"/>
    <property type="evidence" value="ECO:0007669"/>
    <property type="project" value="UniProtKB-KW"/>
</dbReference>
<evidence type="ECO:0000259" key="14">
    <source>
        <dbReference type="PROSITE" id="PS50162"/>
    </source>
</evidence>
<dbReference type="Pfam" id="PF18073">
    <property type="entry name" value="Zn_ribbon_LapB"/>
    <property type="match status" value="1"/>
</dbReference>
<feature type="short sequence motif" description="RadA KNRFG motif" evidence="11">
    <location>
        <begin position="251"/>
        <end position="255"/>
    </location>
</feature>
<evidence type="ECO:0000256" key="4">
    <source>
        <dbReference type="ARBA" id="ARBA00022771"/>
    </source>
</evidence>
<dbReference type="InterPro" id="IPR003593">
    <property type="entry name" value="AAA+_ATPase"/>
</dbReference>
<dbReference type="SUPFAM" id="SSF54211">
    <property type="entry name" value="Ribosomal protein S5 domain 2-like"/>
    <property type="match status" value="1"/>
</dbReference>
<keyword evidence="9 11" id="KW-0238">DNA-binding</keyword>
<dbReference type="PANTHER" id="PTHR32472:SF10">
    <property type="entry name" value="DNA REPAIR PROTEIN RADA-LIKE PROTEIN"/>
    <property type="match status" value="1"/>
</dbReference>
<dbReference type="Pfam" id="PF13481">
    <property type="entry name" value="AAA_25"/>
    <property type="match status" value="1"/>
</dbReference>
<dbReference type="EMBL" id="SMFV01000003">
    <property type="protein sequence ID" value="TCK04469.1"/>
    <property type="molecule type" value="Genomic_DNA"/>
</dbReference>
<dbReference type="InterPro" id="IPR020568">
    <property type="entry name" value="Ribosomal_Su5_D2-typ_SF"/>
</dbReference>
<evidence type="ECO:0000313" key="16">
    <source>
        <dbReference type="Proteomes" id="UP000295777"/>
    </source>
</evidence>
<comment type="similarity">
    <text evidence="11 13">Belongs to the RecA family. RadA subfamily.</text>
</comment>
<keyword evidence="2 11" id="KW-0547">Nucleotide-binding</keyword>
<dbReference type="InterPro" id="IPR041166">
    <property type="entry name" value="Rubredoxin_2"/>
</dbReference>
<feature type="domain" description="RecA family profile 1" evidence="14">
    <location>
        <begin position="66"/>
        <end position="214"/>
    </location>
</feature>
<dbReference type="PANTHER" id="PTHR32472">
    <property type="entry name" value="DNA REPAIR PROTEIN RADA"/>
    <property type="match status" value="1"/>
</dbReference>
<keyword evidence="1 11" id="KW-0479">Metal-binding</keyword>
<comment type="domain">
    <text evidence="11">The middle region has homology to RecA with ATPase motifs including the RadA KNRFG motif, while the C-terminus is homologous to Lon protease.</text>
</comment>
<dbReference type="AlphaFoldDB" id="A0A4R1GFA2"/>
<sequence>MKGKSVYICQNCGYKTYRWTGKCPECGSWGSFVEEVVVSAPKKTRAGWVKPSTSEPLPLERIGEKQAERIPTGLKEFDRVLGGGIVKGSVSLISGEPGIGKSTFLLQISDIFSQSGNVLYVTAEESPEQIALRATRLGIKSKNLFVLAENNLQEVEKQVERIKPELVVFDSIQTLYLPYIESAAGSVSQVRESAAFITNLCKGKGITAFIVGHVTKEGTIAGPKVLEHIVDAVFQFEGDRGYNFRVFRSLKNRFGSTGELAVFEMTEKGLVEVSNPSEFFLSERPTGKPGSAIFAGMEGSCPILLEVQALVTRAVFTTPQRRAKGIDSNRLSIIVAVIEKELGYPLRNFDVFVNVVGGVKVNEPAVDLPIAAAIISSYLDRPIKENLVLFGEIGLTGEVRKVRLEELRQKEAEKNGFEVLKGIKTISELPEKALV</sequence>
<dbReference type="InterPro" id="IPR014721">
    <property type="entry name" value="Ribsml_uS5_D2-typ_fold_subgr"/>
</dbReference>
<keyword evidence="7 11" id="KW-0067">ATP-binding</keyword>
<dbReference type="GO" id="GO:0003684">
    <property type="term" value="F:damaged DNA binding"/>
    <property type="evidence" value="ECO:0007669"/>
    <property type="project" value="InterPro"/>
</dbReference>
<keyword evidence="8 11" id="KW-0346">Stress response</keyword>
<feature type="binding site" evidence="11">
    <location>
        <begin position="95"/>
        <end position="102"/>
    </location>
    <ligand>
        <name>ATP</name>
        <dbReference type="ChEBI" id="CHEBI:30616"/>
    </ligand>
</feature>
<keyword evidence="16" id="KW-1185">Reference proteome</keyword>
<organism evidence="15 16">
    <name type="scientific">Phorcysia thermohydrogeniphila</name>
    <dbReference type="NCBI Taxonomy" id="936138"/>
    <lineage>
        <taxon>Bacteria</taxon>
        <taxon>Pseudomonadati</taxon>
        <taxon>Aquificota</taxon>
        <taxon>Aquificia</taxon>
        <taxon>Desulfurobacteriales</taxon>
        <taxon>Desulfurobacteriaceae</taxon>
        <taxon>Phorcysia</taxon>
    </lineage>
</organism>
<keyword evidence="4 13" id="KW-0863">Zinc-finger</keyword>
<evidence type="ECO:0000256" key="8">
    <source>
        <dbReference type="ARBA" id="ARBA00023016"/>
    </source>
</evidence>
<dbReference type="GO" id="GO:0016787">
    <property type="term" value="F:hydrolase activity"/>
    <property type="evidence" value="ECO:0007669"/>
    <property type="project" value="UniProtKB-KW"/>
</dbReference>
<feature type="region of interest" description="Lon-protease-like" evidence="11">
    <location>
        <begin position="350"/>
        <end position="435"/>
    </location>
</feature>
<evidence type="ECO:0000256" key="13">
    <source>
        <dbReference type="RuleBase" id="RU003555"/>
    </source>
</evidence>
<reference evidence="15 16" key="1">
    <citation type="submission" date="2019-03" db="EMBL/GenBank/DDBJ databases">
        <title>Genomic Encyclopedia of Archaeal and Bacterial Type Strains, Phase II (KMG-II): from individual species to whole genera.</title>
        <authorList>
            <person name="Goeker M."/>
        </authorList>
    </citation>
    <scope>NUCLEOTIDE SEQUENCE [LARGE SCALE GENOMIC DNA]</scope>
    <source>
        <strain evidence="15 16">DSM 24425</strain>
    </source>
</reference>
<evidence type="ECO:0000313" key="15">
    <source>
        <dbReference type="EMBL" id="TCK04469.1"/>
    </source>
</evidence>
<dbReference type="InterPro" id="IPR027417">
    <property type="entry name" value="P-loop_NTPase"/>
</dbReference>
<accession>A0A4R1GFA2</accession>
<evidence type="ECO:0000256" key="7">
    <source>
        <dbReference type="ARBA" id="ARBA00022840"/>
    </source>
</evidence>
<keyword evidence="10 11" id="KW-0234">DNA repair</keyword>
<dbReference type="Gene3D" id="3.40.50.300">
    <property type="entry name" value="P-loop containing nucleotide triphosphate hydrolases"/>
    <property type="match status" value="1"/>
</dbReference>
<comment type="caution">
    <text evidence="15">The sequence shown here is derived from an EMBL/GenBank/DDBJ whole genome shotgun (WGS) entry which is preliminary data.</text>
</comment>
<dbReference type="OrthoDB" id="9803906at2"/>
<keyword evidence="6 13" id="KW-0862">Zinc</keyword>
<evidence type="ECO:0000256" key="5">
    <source>
        <dbReference type="ARBA" id="ARBA00022801"/>
    </source>
</evidence>
<evidence type="ECO:0000256" key="2">
    <source>
        <dbReference type="ARBA" id="ARBA00022741"/>
    </source>
</evidence>
<dbReference type="GO" id="GO:0005829">
    <property type="term" value="C:cytosol"/>
    <property type="evidence" value="ECO:0007669"/>
    <property type="project" value="TreeGrafter"/>
</dbReference>
<dbReference type="FunFam" id="3.40.50.300:FF:000050">
    <property type="entry name" value="DNA repair protein RadA"/>
    <property type="match status" value="1"/>
</dbReference>
<dbReference type="InterPro" id="IPR004504">
    <property type="entry name" value="DNA_repair_RadA"/>
</dbReference>
<protein>
    <recommendedName>
        <fullName evidence="11 12">DNA repair protein RadA</fullName>
    </recommendedName>
</protein>
<dbReference type="InterPro" id="IPR020588">
    <property type="entry name" value="RecA_ATP-bd"/>
</dbReference>
<proteinExistence type="inferred from homology"/>
<evidence type="ECO:0000256" key="12">
    <source>
        <dbReference type="NCBIfam" id="TIGR00416"/>
    </source>
</evidence>
<evidence type="ECO:0000256" key="11">
    <source>
        <dbReference type="HAMAP-Rule" id="MF_01498"/>
    </source>
</evidence>
<dbReference type="CDD" id="cd01121">
    <property type="entry name" value="RadA_SMS_N"/>
    <property type="match status" value="1"/>
</dbReference>
<dbReference type="SUPFAM" id="SSF52540">
    <property type="entry name" value="P-loop containing nucleoside triphosphate hydrolases"/>
    <property type="match status" value="1"/>
</dbReference>
<comment type="function">
    <text evidence="11">Plays a role in repairing double-strand DNA breaks, probably involving stabilizing or processing branched DNA or blocked replication forks.</text>
</comment>
<evidence type="ECO:0000256" key="10">
    <source>
        <dbReference type="ARBA" id="ARBA00023204"/>
    </source>
</evidence>
<dbReference type="Gene3D" id="3.30.230.10">
    <property type="match status" value="1"/>
</dbReference>
<dbReference type="GO" id="GO:0000725">
    <property type="term" value="P:recombinational repair"/>
    <property type="evidence" value="ECO:0007669"/>
    <property type="project" value="UniProtKB-UniRule"/>
</dbReference>
<dbReference type="PROSITE" id="PS50162">
    <property type="entry name" value="RECA_2"/>
    <property type="match status" value="1"/>
</dbReference>